<dbReference type="PANTHER" id="PTHR44591:SF3">
    <property type="entry name" value="RESPONSE REGULATORY DOMAIN-CONTAINING PROTEIN"/>
    <property type="match status" value="1"/>
</dbReference>
<dbReference type="CDD" id="cd17574">
    <property type="entry name" value="REC_OmpR"/>
    <property type="match status" value="1"/>
</dbReference>
<dbReference type="eggNOG" id="arCOG02595">
    <property type="taxonomic scope" value="Archaea"/>
</dbReference>
<organism evidence="4 5">
    <name type="scientific">Methanococcus aeolicus (strain ATCC BAA-1280 / DSM 17508 / OCM 812 / Nankai-3)</name>
    <dbReference type="NCBI Taxonomy" id="419665"/>
    <lineage>
        <taxon>Archaea</taxon>
        <taxon>Methanobacteriati</taxon>
        <taxon>Methanobacteriota</taxon>
        <taxon>Methanomada group</taxon>
        <taxon>Methanococci</taxon>
        <taxon>Methanococcales</taxon>
        <taxon>Methanococcaceae</taxon>
        <taxon>Methanococcus</taxon>
    </lineage>
</organism>
<gene>
    <name evidence="4" type="ordered locus">Maeo_1436</name>
</gene>
<dbReference type="AlphaFoldDB" id="A6UWZ0"/>
<dbReference type="STRING" id="419665.Maeo_1436"/>
<proteinExistence type="predicted"/>
<reference evidence="4" key="1">
    <citation type="submission" date="2007-06" db="EMBL/GenBank/DDBJ databases">
        <title>Complete sequence of Methanococcus aeolicus Nankai-3.</title>
        <authorList>
            <consortium name="US DOE Joint Genome Institute"/>
            <person name="Copeland A."/>
            <person name="Lucas S."/>
            <person name="Lapidus A."/>
            <person name="Barry K."/>
            <person name="Glavina del Rio T."/>
            <person name="Dalin E."/>
            <person name="Tice H."/>
            <person name="Pitluck S."/>
            <person name="Chain P."/>
            <person name="Malfatti S."/>
            <person name="Shin M."/>
            <person name="Vergez L."/>
            <person name="Schmutz J."/>
            <person name="Larimer F."/>
            <person name="Land M."/>
            <person name="Hauser L."/>
            <person name="Kyrpides N."/>
            <person name="Lykidis A."/>
            <person name="Sieprawska-Lupa M."/>
            <person name="Whitman W.B."/>
            <person name="Richardson P."/>
        </authorList>
    </citation>
    <scope>NUCLEOTIDE SEQUENCE [LARGE SCALE GENOMIC DNA]</scope>
    <source>
        <strain evidence="4">Nankai-3</strain>
    </source>
</reference>
<dbReference type="Proteomes" id="UP000001106">
    <property type="component" value="Chromosome"/>
</dbReference>
<sequence>MVKILVVEDNDDILNLIKIILELNNYEIVMASGGHEALNLLKNMQELPDLILLDIMMPEISGWDVLDIMKSNKNWKKIPVIILTALAQEKDIKIGKEKQVDGYITKPFEKKYLLEQVNELILKMQKGNK</sequence>
<feature type="domain" description="Response regulatory" evidence="3">
    <location>
        <begin position="3"/>
        <end position="121"/>
    </location>
</feature>
<keyword evidence="1 2" id="KW-0597">Phosphoprotein</keyword>
<dbReference type="Pfam" id="PF00072">
    <property type="entry name" value="Response_reg"/>
    <property type="match status" value="1"/>
</dbReference>
<dbReference type="EMBL" id="CP000743">
    <property type="protein sequence ID" value="ABR57012.1"/>
    <property type="molecule type" value="Genomic_DNA"/>
</dbReference>
<dbReference type="PROSITE" id="PS50110">
    <property type="entry name" value="RESPONSE_REGULATORY"/>
    <property type="match status" value="1"/>
</dbReference>
<evidence type="ECO:0000256" key="2">
    <source>
        <dbReference type="PROSITE-ProRule" id="PRU00169"/>
    </source>
</evidence>
<dbReference type="HOGENOM" id="CLU_000445_69_17_2"/>
<dbReference type="OrthoDB" id="9652at2157"/>
<feature type="modified residue" description="4-aspartylphosphate" evidence="2">
    <location>
        <position position="54"/>
    </location>
</feature>
<dbReference type="SMART" id="SM00448">
    <property type="entry name" value="REC"/>
    <property type="match status" value="1"/>
</dbReference>
<dbReference type="InterPro" id="IPR050595">
    <property type="entry name" value="Bact_response_regulator"/>
</dbReference>
<evidence type="ECO:0000259" key="3">
    <source>
        <dbReference type="PROSITE" id="PS50110"/>
    </source>
</evidence>
<protein>
    <submittedName>
        <fullName evidence="4">Response regulator receiver protein</fullName>
    </submittedName>
</protein>
<evidence type="ECO:0000256" key="1">
    <source>
        <dbReference type="ARBA" id="ARBA00022553"/>
    </source>
</evidence>
<dbReference type="GO" id="GO:0000160">
    <property type="term" value="P:phosphorelay signal transduction system"/>
    <property type="evidence" value="ECO:0007669"/>
    <property type="project" value="InterPro"/>
</dbReference>
<dbReference type="InterPro" id="IPR011006">
    <property type="entry name" value="CheY-like_superfamily"/>
</dbReference>
<dbReference type="RefSeq" id="WP_011974144.1">
    <property type="nucleotide sequence ID" value="NC_009635.1"/>
</dbReference>
<dbReference type="PANTHER" id="PTHR44591">
    <property type="entry name" value="STRESS RESPONSE REGULATOR PROTEIN 1"/>
    <property type="match status" value="1"/>
</dbReference>
<dbReference type="KEGG" id="mae:Maeo_1436"/>
<dbReference type="InterPro" id="IPR001789">
    <property type="entry name" value="Sig_transdc_resp-reg_receiver"/>
</dbReference>
<accession>A6UWZ0</accession>
<evidence type="ECO:0000313" key="4">
    <source>
        <dbReference type="EMBL" id="ABR57012.1"/>
    </source>
</evidence>
<dbReference type="Gene3D" id="3.40.50.2300">
    <property type="match status" value="1"/>
</dbReference>
<keyword evidence="5" id="KW-1185">Reference proteome</keyword>
<dbReference type="GeneID" id="5326685"/>
<name>A6UWZ0_META3</name>
<evidence type="ECO:0000313" key="5">
    <source>
        <dbReference type="Proteomes" id="UP000001106"/>
    </source>
</evidence>
<dbReference type="SUPFAM" id="SSF52172">
    <property type="entry name" value="CheY-like"/>
    <property type="match status" value="1"/>
</dbReference>